<feature type="region of interest" description="Disordered" evidence="1">
    <location>
        <begin position="1"/>
        <end position="38"/>
    </location>
</feature>
<proteinExistence type="predicted"/>
<accession>A0A3B4H865</accession>
<dbReference type="Ensembl" id="ENSPNYT00000032831.1">
    <property type="protein sequence ID" value="ENSPNYP00000032062.1"/>
    <property type="gene ID" value="ENSPNYG00000024204.1"/>
</dbReference>
<sequence>MFAKGSRSEESCLKREQRELQLPYSSHPNSTKAPTCKSMKDTALSPPFITCTEWEEKRSKKLEIGPFHFHRYINLWLCFVFLTKRCNTTLLDSLTSGFVLLSSSSYCTLHLY</sequence>
<organism evidence="2">
    <name type="scientific">Pundamilia nyererei</name>
    <dbReference type="NCBI Taxonomy" id="303518"/>
    <lineage>
        <taxon>Eukaryota</taxon>
        <taxon>Metazoa</taxon>
        <taxon>Chordata</taxon>
        <taxon>Craniata</taxon>
        <taxon>Vertebrata</taxon>
        <taxon>Euteleostomi</taxon>
        <taxon>Actinopterygii</taxon>
        <taxon>Neopterygii</taxon>
        <taxon>Teleostei</taxon>
        <taxon>Neoteleostei</taxon>
        <taxon>Acanthomorphata</taxon>
        <taxon>Ovalentaria</taxon>
        <taxon>Cichlomorphae</taxon>
        <taxon>Cichliformes</taxon>
        <taxon>Cichlidae</taxon>
        <taxon>African cichlids</taxon>
        <taxon>Pseudocrenilabrinae</taxon>
        <taxon>Haplochromini</taxon>
        <taxon>Pundamilia</taxon>
    </lineage>
</organism>
<evidence type="ECO:0000313" key="2">
    <source>
        <dbReference type="Ensembl" id="ENSPNYP00000032062.1"/>
    </source>
</evidence>
<reference evidence="2" key="1">
    <citation type="submission" date="2023-09" db="UniProtKB">
        <authorList>
            <consortium name="Ensembl"/>
        </authorList>
    </citation>
    <scope>IDENTIFICATION</scope>
</reference>
<evidence type="ECO:0000256" key="1">
    <source>
        <dbReference type="SAM" id="MobiDB-lite"/>
    </source>
</evidence>
<feature type="compositionally biased region" description="Basic and acidic residues" evidence="1">
    <location>
        <begin position="1"/>
        <end position="19"/>
    </location>
</feature>
<protein>
    <submittedName>
        <fullName evidence="2">Uncharacterized protein</fullName>
    </submittedName>
</protein>
<feature type="compositionally biased region" description="Polar residues" evidence="1">
    <location>
        <begin position="23"/>
        <end position="33"/>
    </location>
</feature>
<dbReference type="AlphaFoldDB" id="A0A3B4H865"/>
<name>A0A3B4H865_9CICH</name>